<evidence type="ECO:0000259" key="2">
    <source>
        <dbReference type="Pfam" id="PF22936"/>
    </source>
</evidence>
<dbReference type="InterPro" id="IPR025724">
    <property type="entry name" value="GAG-pre-integrase_dom"/>
</dbReference>
<dbReference type="Pfam" id="PF22936">
    <property type="entry name" value="Pol_BBD"/>
    <property type="match status" value="1"/>
</dbReference>
<dbReference type="Pfam" id="PF13976">
    <property type="entry name" value="gag_pre-integrs"/>
    <property type="match status" value="1"/>
</dbReference>
<name>A0AAV2FDK2_9ROSI</name>
<proteinExistence type="predicted"/>
<protein>
    <recommendedName>
        <fullName evidence="5">GAG-pre-integrase domain-containing protein</fullName>
    </recommendedName>
</protein>
<feature type="domain" description="Retrovirus-related Pol polyprotein from transposon TNT 1-94-like beta-barrel" evidence="2">
    <location>
        <begin position="17"/>
        <end position="97"/>
    </location>
</feature>
<dbReference type="AlphaFoldDB" id="A0AAV2FDK2"/>
<evidence type="ECO:0008006" key="5">
    <source>
        <dbReference type="Google" id="ProtNLM"/>
    </source>
</evidence>
<evidence type="ECO:0000313" key="3">
    <source>
        <dbReference type="EMBL" id="CAL1395725.1"/>
    </source>
</evidence>
<feature type="domain" description="GAG-pre-integrase" evidence="1">
    <location>
        <begin position="132"/>
        <end position="180"/>
    </location>
</feature>
<dbReference type="InterPro" id="IPR054722">
    <property type="entry name" value="PolX-like_BBD"/>
</dbReference>
<gene>
    <name evidence="3" type="ORF">LTRI10_LOCUS36136</name>
</gene>
<evidence type="ECO:0000259" key="1">
    <source>
        <dbReference type="Pfam" id="PF13976"/>
    </source>
</evidence>
<organism evidence="3 4">
    <name type="scientific">Linum trigynum</name>
    <dbReference type="NCBI Taxonomy" id="586398"/>
    <lineage>
        <taxon>Eukaryota</taxon>
        <taxon>Viridiplantae</taxon>
        <taxon>Streptophyta</taxon>
        <taxon>Embryophyta</taxon>
        <taxon>Tracheophyta</taxon>
        <taxon>Spermatophyta</taxon>
        <taxon>Magnoliopsida</taxon>
        <taxon>eudicotyledons</taxon>
        <taxon>Gunneridae</taxon>
        <taxon>Pentapetalae</taxon>
        <taxon>rosids</taxon>
        <taxon>fabids</taxon>
        <taxon>Malpighiales</taxon>
        <taxon>Linaceae</taxon>
        <taxon>Linum</taxon>
    </lineage>
</organism>
<evidence type="ECO:0000313" key="4">
    <source>
        <dbReference type="Proteomes" id="UP001497516"/>
    </source>
</evidence>
<keyword evidence="4" id="KW-1185">Reference proteome</keyword>
<reference evidence="3 4" key="1">
    <citation type="submission" date="2024-04" db="EMBL/GenBank/DDBJ databases">
        <authorList>
            <person name="Fracassetti M."/>
        </authorList>
    </citation>
    <scope>NUCLEOTIDE SEQUENCE [LARGE SCALE GENOMIC DNA]</scope>
</reference>
<dbReference type="EMBL" id="OZ034819">
    <property type="protein sequence ID" value="CAL1395725.1"/>
    <property type="molecule type" value="Genomic_DNA"/>
</dbReference>
<dbReference type="Proteomes" id="UP001497516">
    <property type="component" value="Chromosome 6"/>
</dbReference>
<accession>A0AAV2FDK2</accession>
<sequence>MVSLSCLNDEQKSQLPWMVDSGCSNHMTGDLESFTDIDDQYRSQVKLGDRKKLKAEVKGTVVVCTEEGNKTLIRDVLYVPELTLHLLSVRQLMLKNYKLLFDNGVCEIINKADNFMVAKVPMTFNRIFSLAMSQNGEVAFKSENLDQSFLWHLRYGHLNFKGLKLLRPKNMVVGLPRSTKKTRSVKDAFMAKCIVYHFQRHLGE</sequence>